<evidence type="ECO:0000313" key="1">
    <source>
        <dbReference type="EMBL" id="MBW0525215.1"/>
    </source>
</evidence>
<reference evidence="1" key="1">
    <citation type="submission" date="2021-03" db="EMBL/GenBank/DDBJ databases">
        <title>Draft genome sequence of rust myrtle Austropuccinia psidii MF-1, a brazilian biotype.</title>
        <authorList>
            <person name="Quecine M.C."/>
            <person name="Pachon D.M.R."/>
            <person name="Bonatelli M.L."/>
            <person name="Correr F.H."/>
            <person name="Franceschini L.M."/>
            <person name="Leite T.F."/>
            <person name="Margarido G.R.A."/>
            <person name="Almeida C.A."/>
            <person name="Ferrarezi J.A."/>
            <person name="Labate C.A."/>
        </authorList>
    </citation>
    <scope>NUCLEOTIDE SEQUENCE</scope>
    <source>
        <strain evidence="1">MF-1</strain>
    </source>
</reference>
<protein>
    <submittedName>
        <fullName evidence="1">Uncharacterized protein</fullName>
    </submittedName>
</protein>
<accession>A0A9Q3EU45</accession>
<keyword evidence="2" id="KW-1185">Reference proteome</keyword>
<dbReference type="AlphaFoldDB" id="A0A9Q3EU45"/>
<sequence length="204" mass="23771">MDIAKCLVQKDNPTPRWNCKFLQGHGGAIALSNRWDPLIDVSIENQQDLDHAAEMAIKRERHSRIALEKAMKNNLPYTTIFKLCRSWEEMKCRAHTQRQKYEKQMKSKRSRFINSLLAKCKPKDFHQQVKQLQGKSHRCQIPTPCFNKKKDSLVIDPIEILNERALYSSELAADPSNISKNQIHWIGKRSVTANTDPLWINYED</sequence>
<dbReference type="EMBL" id="AVOT02031648">
    <property type="protein sequence ID" value="MBW0525215.1"/>
    <property type="molecule type" value="Genomic_DNA"/>
</dbReference>
<dbReference type="Proteomes" id="UP000765509">
    <property type="component" value="Unassembled WGS sequence"/>
</dbReference>
<evidence type="ECO:0000313" key="2">
    <source>
        <dbReference type="Proteomes" id="UP000765509"/>
    </source>
</evidence>
<gene>
    <name evidence="1" type="ORF">O181_064930</name>
</gene>
<proteinExistence type="predicted"/>
<organism evidence="1 2">
    <name type="scientific">Austropuccinia psidii MF-1</name>
    <dbReference type="NCBI Taxonomy" id="1389203"/>
    <lineage>
        <taxon>Eukaryota</taxon>
        <taxon>Fungi</taxon>
        <taxon>Dikarya</taxon>
        <taxon>Basidiomycota</taxon>
        <taxon>Pucciniomycotina</taxon>
        <taxon>Pucciniomycetes</taxon>
        <taxon>Pucciniales</taxon>
        <taxon>Sphaerophragmiaceae</taxon>
        <taxon>Austropuccinia</taxon>
    </lineage>
</organism>
<name>A0A9Q3EU45_9BASI</name>
<comment type="caution">
    <text evidence="1">The sequence shown here is derived from an EMBL/GenBank/DDBJ whole genome shotgun (WGS) entry which is preliminary data.</text>
</comment>